<reference evidence="8" key="1">
    <citation type="submission" date="2021-02" db="EMBL/GenBank/DDBJ databases">
        <title>Psilocybe cubensis genome.</title>
        <authorList>
            <person name="Mckernan K.J."/>
            <person name="Crawford S."/>
            <person name="Trippe A."/>
            <person name="Kane L.T."/>
            <person name="Mclaughlin S."/>
        </authorList>
    </citation>
    <scope>NUCLEOTIDE SEQUENCE [LARGE SCALE GENOMIC DNA]</scope>
    <source>
        <strain evidence="8">MGC-MH-2018</strain>
    </source>
</reference>
<keyword evidence="4" id="KW-0067">ATP-binding</keyword>
<feature type="compositionally biased region" description="Basic and acidic residues" evidence="6">
    <location>
        <begin position="179"/>
        <end position="188"/>
    </location>
</feature>
<evidence type="ECO:0000256" key="3">
    <source>
        <dbReference type="ARBA" id="ARBA00022787"/>
    </source>
</evidence>
<evidence type="ECO:0000256" key="5">
    <source>
        <dbReference type="ARBA" id="ARBA00023128"/>
    </source>
</evidence>
<dbReference type="GO" id="GO:0016887">
    <property type="term" value="F:ATP hydrolysis activity"/>
    <property type="evidence" value="ECO:0007669"/>
    <property type="project" value="InterPro"/>
</dbReference>
<dbReference type="Gene3D" id="3.40.50.300">
    <property type="entry name" value="P-loop containing nucleotide triphosphate hydrolases"/>
    <property type="match status" value="1"/>
</dbReference>
<keyword evidence="5" id="KW-0496">Mitochondrion</keyword>
<organism evidence="8">
    <name type="scientific">Psilocybe cubensis</name>
    <name type="common">Psychedelic mushroom</name>
    <name type="synonym">Stropharia cubensis</name>
    <dbReference type="NCBI Taxonomy" id="181762"/>
    <lineage>
        <taxon>Eukaryota</taxon>
        <taxon>Fungi</taxon>
        <taxon>Dikarya</taxon>
        <taxon>Basidiomycota</taxon>
        <taxon>Agaricomycotina</taxon>
        <taxon>Agaricomycetes</taxon>
        <taxon>Agaricomycetidae</taxon>
        <taxon>Agaricales</taxon>
        <taxon>Agaricineae</taxon>
        <taxon>Strophariaceae</taxon>
        <taxon>Psilocybe</taxon>
    </lineage>
</organism>
<evidence type="ECO:0000256" key="1">
    <source>
        <dbReference type="ARBA" id="ARBA00004572"/>
    </source>
</evidence>
<keyword evidence="2" id="KW-0547">Nucleotide-binding</keyword>
<evidence type="ECO:0000256" key="2">
    <source>
        <dbReference type="ARBA" id="ARBA00022741"/>
    </source>
</evidence>
<evidence type="ECO:0000313" key="8">
    <source>
        <dbReference type="EMBL" id="KAG5171631.1"/>
    </source>
</evidence>
<dbReference type="SUPFAM" id="SSF52540">
    <property type="entry name" value="P-loop containing nucleoside triphosphate hydrolases"/>
    <property type="match status" value="1"/>
</dbReference>
<comment type="subcellular location">
    <subcellularLocation>
        <location evidence="1">Mitochondrion outer membrane</location>
        <topology evidence="1">Single-pass membrane protein</topology>
    </subcellularLocation>
</comment>
<dbReference type="GO" id="GO:0005741">
    <property type="term" value="C:mitochondrial outer membrane"/>
    <property type="evidence" value="ECO:0007669"/>
    <property type="project" value="UniProtKB-SubCell"/>
</dbReference>
<gene>
    <name evidence="8" type="ORF">JR316_003718</name>
</gene>
<dbReference type="InterPro" id="IPR003959">
    <property type="entry name" value="ATPase_AAA_core"/>
</dbReference>
<evidence type="ECO:0000256" key="6">
    <source>
        <dbReference type="SAM" id="MobiDB-lite"/>
    </source>
</evidence>
<dbReference type="EMBL" id="JAFIQS010000003">
    <property type="protein sequence ID" value="KAG5171631.1"/>
    <property type="molecule type" value="Genomic_DNA"/>
</dbReference>
<dbReference type="AlphaFoldDB" id="A0A8H7Y547"/>
<dbReference type="InterPro" id="IPR027417">
    <property type="entry name" value="P-loop_NTPase"/>
</dbReference>
<feature type="compositionally biased region" description="Low complexity" evidence="6">
    <location>
        <begin position="673"/>
        <end position="694"/>
    </location>
</feature>
<dbReference type="Gene3D" id="1.10.8.60">
    <property type="match status" value="1"/>
</dbReference>
<dbReference type="PANTHER" id="PTHR45644:SF56">
    <property type="entry name" value="AAA ATPASE, PUTATIVE (AFU_ORTHOLOGUE AFUA_2G12920)-RELATED"/>
    <property type="match status" value="1"/>
</dbReference>
<feature type="region of interest" description="Disordered" evidence="6">
    <location>
        <begin position="165"/>
        <end position="211"/>
    </location>
</feature>
<sequence>MYSSLVTGSTSHKLVTSEVSRILWMYYNDSRTLFFVCAGNELFFVCLYLMKWNTTPLGLPLLETWTYPELLAVPTFFIFALKNIINVVQLWKASKILVGVDLAERAAARIAQAEASRKAVDSRSLRYKRLGFLANAPSFNRSLSSTGLPSGHETNAWCTEEINGAAEESSVEPTPPKDSAVEDLEKTILKPRRIRTSTSSPGSPREGDSVQLPAGLDAEILFAPTQSQMDAGDKDALPPPEIFNEALDNLMITLHPQNQHRAMLASGPSTRPIEPTLGLYCPIEGGDYVIDNTVRELAFRTGSEVLVLDSVQLAAGEWGAFGKGASALNLPDNPLHFASPPTSSLANRTRKAKEDREDDLEEDEGSQLMFAAPTKVSFTLPKILTSAVGRNLLAPNSRKPSSPSKLDTFFESLVNMPLPAEELGESSLTVKNRPRLIYIRDFPTLAPSSSTWYPSLLAAVRQRRKKILSRISNTTSSPVTIIFGMTPSVTHPSSSGAAGFNGSNFINLLNSRPFANPSSPSQMTPAGKAENAFDWSESEVAEAAREKRLRSRLRKWAKNTSSLHDEFPSLSDSPEGDNSSKSGIVLIGGPDSQVSLPHMLNLDLSSEPSSESNSRFFRASVLVPSSRSISKEREIRIARRREINELIMRMGVGAIGGTIEATPASSEFASLDSAGAPSSDSAISGSSTSKTSTGSIWETWGNKVEVWSDVRKISDRAMGSVLASQTSFNDHEKVTLAPTIIPWSAIRSAWKSCYSMNDTKRDWMKDIMGSLVDRDDVEGEQEKVENAGTEGDKVVESLKNDPELDQHEARLLPCIVDSGSITTTFKQVHLPSHTIDSIRTIVSLPLLHPHAFQQGILKEHTMTGCLLFGPPGTGKTLAVRALAKEAGCRMLAVSPSDVMDMYVGEGEKLVRAVFALARKLSPCVVFLDEIDALFGARMSARDSGSAFAHRGIITEFMQEMDGLKSSKEDNVIVIGATNRPFDLDDAVLRRLPRRLLVDLPGEKERKEILKILLRDENLAPDLSIDALAKQTDGFSGSDLKHLCVSAALDSVKEHMQLPWVSRHNVTAISVTTKRSVPLDAVQSTPQTDLLPDLPAPLDISPTIPSDELVAPTEAQGVRTQEILPTPTQEPVLESTAETLHATPGIVEKTRTLHLHNFTQALKEITPSSSEALGSLADLRKWNDEFGEGRRDKKKHQVWGKGRFGFINNHLDKPGDSRVSKE</sequence>
<evidence type="ECO:0000256" key="4">
    <source>
        <dbReference type="ARBA" id="ARBA00022840"/>
    </source>
</evidence>
<dbReference type="InterPro" id="IPR003960">
    <property type="entry name" value="ATPase_AAA_CS"/>
</dbReference>
<feature type="region of interest" description="Disordered" evidence="6">
    <location>
        <begin position="333"/>
        <end position="364"/>
    </location>
</feature>
<protein>
    <recommendedName>
        <fullName evidence="7">AAA+ ATPase domain-containing protein</fullName>
    </recommendedName>
</protein>
<evidence type="ECO:0000259" key="7">
    <source>
        <dbReference type="SMART" id="SM00382"/>
    </source>
</evidence>
<keyword evidence="3" id="KW-0472">Membrane</keyword>
<dbReference type="SMART" id="SM00382">
    <property type="entry name" value="AAA"/>
    <property type="match status" value="1"/>
</dbReference>
<accession>A0A8H7Y547</accession>
<feature type="domain" description="AAA+ ATPase" evidence="7">
    <location>
        <begin position="861"/>
        <end position="1001"/>
    </location>
</feature>
<dbReference type="GO" id="GO:0005524">
    <property type="term" value="F:ATP binding"/>
    <property type="evidence" value="ECO:0007669"/>
    <property type="project" value="UniProtKB-KW"/>
</dbReference>
<name>A0A8H7Y547_PSICU</name>
<feature type="region of interest" description="Disordered" evidence="6">
    <location>
        <begin position="564"/>
        <end position="588"/>
    </location>
</feature>
<comment type="caution">
    <text evidence="8">The sequence shown here is derived from an EMBL/GenBank/DDBJ whole genome shotgun (WGS) entry which is preliminary data.</text>
</comment>
<keyword evidence="3" id="KW-1000">Mitochondrion outer membrane</keyword>
<dbReference type="Pfam" id="PF00004">
    <property type="entry name" value="AAA"/>
    <property type="match status" value="1"/>
</dbReference>
<proteinExistence type="predicted"/>
<dbReference type="Pfam" id="PF17862">
    <property type="entry name" value="AAA_lid_3"/>
    <property type="match status" value="1"/>
</dbReference>
<feature type="compositionally biased region" description="Polar residues" evidence="6">
    <location>
        <begin position="570"/>
        <end position="582"/>
    </location>
</feature>
<feature type="region of interest" description="Disordered" evidence="6">
    <location>
        <begin position="670"/>
        <end position="694"/>
    </location>
</feature>
<dbReference type="InterPro" id="IPR051701">
    <property type="entry name" value="Mito_OM_Translocase_MSP1"/>
</dbReference>
<dbReference type="InterPro" id="IPR003593">
    <property type="entry name" value="AAA+_ATPase"/>
</dbReference>
<dbReference type="PROSITE" id="PS00674">
    <property type="entry name" value="AAA"/>
    <property type="match status" value="1"/>
</dbReference>
<dbReference type="InterPro" id="IPR041569">
    <property type="entry name" value="AAA_lid_3"/>
</dbReference>
<dbReference type="PANTHER" id="PTHR45644">
    <property type="entry name" value="AAA ATPASE, PUTATIVE (AFU_ORTHOLOGUE AFUA_2G12920)-RELATED-RELATED"/>
    <property type="match status" value="1"/>
</dbReference>